<organism evidence="1 2">
    <name type="scientific">Thermoproteus sp. AZ2</name>
    <dbReference type="NCBI Taxonomy" id="1609232"/>
    <lineage>
        <taxon>Archaea</taxon>
        <taxon>Thermoproteota</taxon>
        <taxon>Thermoprotei</taxon>
        <taxon>Thermoproteales</taxon>
        <taxon>Thermoproteaceae</taxon>
        <taxon>Thermoproteus</taxon>
    </lineage>
</organism>
<evidence type="ECO:0000313" key="1">
    <source>
        <dbReference type="EMBL" id="MFB6490527.1"/>
    </source>
</evidence>
<sequence length="294" mass="32356">MFPLELVADRVIQPLKGLLAHRLAAKGLSQSRIGQILGISQPAVSAYLKAGEEYYVERLRGVGISEEEVERILGVVLAAIAIDDYTSAIEYINTFSLTLLSSLRLCEIHRSIAPYLKDCDVCKYISIYNESVNRVKIAYNILRKNKNIIKLVPRVLMNIVELSKEGPVGFPGRLTVIGDALQAGADPQLWGARFLGNLILKINEYNNKIKAIINIKYDKNIIDCVRKNNFKYIEVGPSNSEEESVTNISKPFASHAYDVVFDRGGVGIEPNGYVVGADAAEAAIKVSKIADCLA</sequence>
<reference evidence="1" key="1">
    <citation type="submission" date="2024-07" db="EMBL/GenBank/DDBJ databases">
        <title>Metagenome and Metagenome-Assembled Genomes of Archaea from a hot spring from the geothermal field of Los Azufres, Mexico.</title>
        <authorList>
            <person name="Marin-Paredes R."/>
            <person name="Martinez-Romero E."/>
            <person name="Servin-Garciduenas L.E."/>
        </authorList>
    </citation>
    <scope>NUCLEOTIDE SEQUENCE</scope>
</reference>
<name>A0ACC6V0D5_9CREN</name>
<proteinExistence type="predicted"/>
<dbReference type="Proteomes" id="UP000033636">
    <property type="component" value="Unassembled WGS sequence"/>
</dbReference>
<evidence type="ECO:0000313" key="2">
    <source>
        <dbReference type="Proteomes" id="UP000033636"/>
    </source>
</evidence>
<accession>A0ACC6V0D5</accession>
<dbReference type="EMBL" id="JZWT02000010">
    <property type="protein sequence ID" value="MFB6490527.1"/>
    <property type="molecule type" value="Genomic_DNA"/>
</dbReference>
<gene>
    <name evidence="1" type="ORF">TU35_004645</name>
</gene>
<protein>
    <submittedName>
        <fullName evidence="1">Thiamine-phosphate synthase family protein</fullName>
    </submittedName>
</protein>
<comment type="caution">
    <text evidence="1">The sequence shown here is derived from an EMBL/GenBank/DDBJ whole genome shotgun (WGS) entry which is preliminary data.</text>
</comment>